<dbReference type="PANTHER" id="PTHR33695:SF1">
    <property type="entry name" value="LIPOPROTEIN SIGNAL PEPTIDASE"/>
    <property type="match status" value="1"/>
</dbReference>
<evidence type="ECO:0000256" key="4">
    <source>
        <dbReference type="ARBA" id="ARBA00022692"/>
    </source>
</evidence>
<dbReference type="GO" id="GO:0005886">
    <property type="term" value="C:plasma membrane"/>
    <property type="evidence" value="ECO:0007669"/>
    <property type="project" value="UniProtKB-SubCell"/>
</dbReference>
<keyword evidence="2 9" id="KW-1003">Cell membrane</keyword>
<dbReference type="InterPro" id="IPR001872">
    <property type="entry name" value="Peptidase_A8"/>
</dbReference>
<comment type="function">
    <text evidence="9">This protein specifically catalyzes the removal of signal peptides from prolipoproteins.</text>
</comment>
<evidence type="ECO:0000313" key="11">
    <source>
        <dbReference type="EMBL" id="TQL47422.1"/>
    </source>
</evidence>
<dbReference type="AlphaFoldDB" id="A0A542YH56"/>
<feature type="active site" evidence="9">
    <location>
        <position position="164"/>
    </location>
</feature>
<comment type="caution">
    <text evidence="11">The sequence shown here is derived from an EMBL/GenBank/DDBJ whole genome shotgun (WGS) entry which is preliminary data.</text>
</comment>
<evidence type="ECO:0000256" key="2">
    <source>
        <dbReference type="ARBA" id="ARBA00022475"/>
    </source>
</evidence>
<feature type="transmembrane region" description="Helical" evidence="9">
    <location>
        <begin position="118"/>
        <end position="139"/>
    </location>
</feature>
<evidence type="ECO:0000256" key="5">
    <source>
        <dbReference type="ARBA" id="ARBA00022750"/>
    </source>
</evidence>
<keyword evidence="4 9" id="KW-0812">Transmembrane</keyword>
<evidence type="ECO:0000313" key="12">
    <source>
        <dbReference type="Proteomes" id="UP000317998"/>
    </source>
</evidence>
<dbReference type="GO" id="GO:0004190">
    <property type="term" value="F:aspartic-type endopeptidase activity"/>
    <property type="evidence" value="ECO:0007669"/>
    <property type="project" value="UniProtKB-UniRule"/>
</dbReference>
<proteinExistence type="inferred from homology"/>
<dbReference type="EMBL" id="VFOM01000001">
    <property type="protein sequence ID" value="TQL47422.1"/>
    <property type="molecule type" value="Genomic_DNA"/>
</dbReference>
<comment type="subcellular location">
    <subcellularLocation>
        <location evidence="9">Cell membrane</location>
        <topology evidence="9">Multi-pass membrane protein</topology>
    </subcellularLocation>
</comment>
<feature type="transmembrane region" description="Helical" evidence="9">
    <location>
        <begin position="151"/>
        <end position="177"/>
    </location>
</feature>
<evidence type="ECO:0000256" key="1">
    <source>
        <dbReference type="ARBA" id="ARBA00006139"/>
    </source>
</evidence>
<evidence type="ECO:0000256" key="10">
    <source>
        <dbReference type="RuleBase" id="RU004181"/>
    </source>
</evidence>
<keyword evidence="3 9" id="KW-0645">Protease</keyword>
<dbReference type="RefSeq" id="WP_246081307.1">
    <property type="nucleotide sequence ID" value="NZ_VFOM01000001.1"/>
</dbReference>
<keyword evidence="5 9" id="KW-0064">Aspartyl protease</keyword>
<dbReference type="Proteomes" id="UP000317998">
    <property type="component" value="Unassembled WGS sequence"/>
</dbReference>
<organism evidence="11 12">
    <name type="scientific">Homoserinimonas aerilata</name>
    <dbReference type="NCBI Taxonomy" id="1162970"/>
    <lineage>
        <taxon>Bacteria</taxon>
        <taxon>Bacillati</taxon>
        <taxon>Actinomycetota</taxon>
        <taxon>Actinomycetes</taxon>
        <taxon>Micrococcales</taxon>
        <taxon>Microbacteriaceae</taxon>
        <taxon>Homoserinimonas</taxon>
    </lineage>
</organism>
<dbReference type="EC" id="3.4.23.36" evidence="9"/>
<evidence type="ECO:0000256" key="3">
    <source>
        <dbReference type="ARBA" id="ARBA00022670"/>
    </source>
</evidence>
<keyword evidence="12" id="KW-1185">Reference proteome</keyword>
<evidence type="ECO:0000256" key="8">
    <source>
        <dbReference type="ARBA" id="ARBA00023136"/>
    </source>
</evidence>
<name>A0A542YH56_9MICO</name>
<accession>A0A542YH56</accession>
<comment type="pathway">
    <text evidence="9">Protein modification; lipoprotein biosynthesis (signal peptide cleavage).</text>
</comment>
<dbReference type="PRINTS" id="PR00781">
    <property type="entry name" value="LIPOSIGPTASE"/>
</dbReference>
<comment type="catalytic activity">
    <reaction evidence="9">
        <text>Release of signal peptides from bacterial membrane prolipoproteins. Hydrolyzes -Xaa-Yaa-Zaa-|-(S,diacylglyceryl)Cys-, in which Xaa is hydrophobic (preferably Leu), and Yaa (Ala or Ser) and Zaa (Gly or Ala) have small, neutral side chains.</text>
        <dbReference type="EC" id="3.4.23.36"/>
    </reaction>
</comment>
<dbReference type="PANTHER" id="PTHR33695">
    <property type="entry name" value="LIPOPROTEIN SIGNAL PEPTIDASE"/>
    <property type="match status" value="1"/>
</dbReference>
<comment type="similarity">
    <text evidence="1 9 10">Belongs to the peptidase A8 family.</text>
</comment>
<evidence type="ECO:0000256" key="6">
    <source>
        <dbReference type="ARBA" id="ARBA00022801"/>
    </source>
</evidence>
<feature type="transmembrane region" description="Helical" evidence="9">
    <location>
        <begin position="93"/>
        <end position="111"/>
    </location>
</feature>
<evidence type="ECO:0000256" key="7">
    <source>
        <dbReference type="ARBA" id="ARBA00022989"/>
    </source>
</evidence>
<reference evidence="11 12" key="1">
    <citation type="submission" date="2019-06" db="EMBL/GenBank/DDBJ databases">
        <title>Sequencing the genomes of 1000 actinobacteria strains.</title>
        <authorList>
            <person name="Klenk H.-P."/>
        </authorList>
    </citation>
    <scope>NUCLEOTIDE SEQUENCE [LARGE SCALE GENOMIC DNA]</scope>
    <source>
        <strain evidence="11 12">DSM 26477</strain>
    </source>
</reference>
<sequence length="196" mass="20642">MPLESTRRFLGRWSSAGSQMSAHGMSRSGGRRRRFAIASLVAVAIALIDQATKAAALMYLSENERIPLLGDLLGLQLAFNPGTVMSLGSNTTWVFTLLGILASIALFVAAARAPSTPWAVAIGFVWGGAVGNLTDRLLAAPGFGRGHVTDFLAYANLFIGNLADIALGVGVGLGILLSMRSEQPQQRAEVSERSAE</sequence>
<keyword evidence="8 9" id="KW-0472">Membrane</keyword>
<gene>
    <name evidence="9" type="primary">lspA</name>
    <name evidence="11" type="ORF">FB562_0482</name>
</gene>
<dbReference type="PROSITE" id="PS00855">
    <property type="entry name" value="SPASE_II"/>
    <property type="match status" value="1"/>
</dbReference>
<dbReference type="UniPathway" id="UPA00665"/>
<dbReference type="Pfam" id="PF01252">
    <property type="entry name" value="Peptidase_A8"/>
    <property type="match status" value="1"/>
</dbReference>
<dbReference type="GO" id="GO:0006508">
    <property type="term" value="P:proteolysis"/>
    <property type="evidence" value="ECO:0007669"/>
    <property type="project" value="UniProtKB-KW"/>
</dbReference>
<dbReference type="HAMAP" id="MF_00161">
    <property type="entry name" value="LspA"/>
    <property type="match status" value="1"/>
</dbReference>
<comment type="caution">
    <text evidence="9">Lacks conserved residue(s) required for the propagation of feature annotation.</text>
</comment>
<protein>
    <recommendedName>
        <fullName evidence="9">Lipoprotein signal peptidase</fullName>
        <ecNumber evidence="9">3.4.23.36</ecNumber>
    </recommendedName>
    <alternativeName>
        <fullName evidence="9">Prolipoprotein signal peptidase</fullName>
    </alternativeName>
    <alternativeName>
        <fullName evidence="9">Signal peptidase II</fullName>
        <shortName evidence="9">SPase II</shortName>
    </alternativeName>
</protein>
<keyword evidence="7 9" id="KW-1133">Transmembrane helix</keyword>
<feature type="active site" evidence="9">
    <location>
        <position position="150"/>
    </location>
</feature>
<evidence type="ECO:0000256" key="9">
    <source>
        <dbReference type="HAMAP-Rule" id="MF_00161"/>
    </source>
</evidence>
<keyword evidence="6 9" id="KW-0378">Hydrolase</keyword>